<feature type="transmembrane region" description="Helical" evidence="4">
    <location>
        <begin position="254"/>
        <end position="275"/>
    </location>
</feature>
<dbReference type="OrthoDB" id="2213137at2759"/>
<dbReference type="Proteomes" id="UP000092666">
    <property type="component" value="Unassembled WGS sequence"/>
</dbReference>
<evidence type="ECO:0000313" key="6">
    <source>
        <dbReference type="Proteomes" id="UP000092666"/>
    </source>
</evidence>
<evidence type="ECO:0000313" key="5">
    <source>
        <dbReference type="EMBL" id="OCF36477.1"/>
    </source>
</evidence>
<dbReference type="InterPro" id="IPR050327">
    <property type="entry name" value="Proton-linked_MCT"/>
</dbReference>
<evidence type="ECO:0000256" key="2">
    <source>
        <dbReference type="ARBA" id="ARBA00006727"/>
    </source>
</evidence>
<comment type="subcellular location">
    <subcellularLocation>
        <location evidence="1">Membrane</location>
        <topology evidence="1">Multi-pass membrane protein</topology>
    </subcellularLocation>
</comment>
<feature type="compositionally biased region" description="Basic and acidic residues" evidence="3">
    <location>
        <begin position="38"/>
        <end position="72"/>
    </location>
</feature>
<keyword evidence="4" id="KW-0812">Transmembrane</keyword>
<name>A0A1B9GZP8_9TREE</name>
<feature type="transmembrane region" description="Helical" evidence="4">
    <location>
        <begin position="392"/>
        <end position="411"/>
    </location>
</feature>
<dbReference type="Gene3D" id="1.20.1250.20">
    <property type="entry name" value="MFS general substrate transporter like domains"/>
    <property type="match status" value="1"/>
</dbReference>
<dbReference type="PANTHER" id="PTHR11360">
    <property type="entry name" value="MONOCARBOXYLATE TRANSPORTER"/>
    <property type="match status" value="1"/>
</dbReference>
<evidence type="ECO:0008006" key="7">
    <source>
        <dbReference type="Google" id="ProtNLM"/>
    </source>
</evidence>
<dbReference type="AlphaFoldDB" id="A0A1B9GZP8"/>
<feature type="transmembrane region" description="Helical" evidence="4">
    <location>
        <begin position="296"/>
        <end position="314"/>
    </location>
</feature>
<organism evidence="5 6">
    <name type="scientific">Kwoniella heveanensis BCC8398</name>
    <dbReference type="NCBI Taxonomy" id="1296120"/>
    <lineage>
        <taxon>Eukaryota</taxon>
        <taxon>Fungi</taxon>
        <taxon>Dikarya</taxon>
        <taxon>Basidiomycota</taxon>
        <taxon>Agaricomycotina</taxon>
        <taxon>Tremellomycetes</taxon>
        <taxon>Tremellales</taxon>
        <taxon>Cryptococcaceae</taxon>
        <taxon>Kwoniella</taxon>
    </lineage>
</organism>
<feature type="transmembrane region" description="Helical" evidence="4">
    <location>
        <begin position="366"/>
        <end position="386"/>
    </location>
</feature>
<dbReference type="InterPro" id="IPR011701">
    <property type="entry name" value="MFS"/>
</dbReference>
<protein>
    <recommendedName>
        <fullName evidence="7">Major facilitator superfamily (MFS) profile domain-containing protein</fullName>
    </recommendedName>
</protein>
<dbReference type="EMBL" id="KI669495">
    <property type="protein sequence ID" value="OCF36477.1"/>
    <property type="molecule type" value="Genomic_DNA"/>
</dbReference>
<dbReference type="PANTHER" id="PTHR11360:SF287">
    <property type="entry name" value="MFS MONOCARBOXYLATE TRANSPORTER"/>
    <property type="match status" value="1"/>
</dbReference>
<dbReference type="InterPro" id="IPR036259">
    <property type="entry name" value="MFS_trans_sf"/>
</dbReference>
<evidence type="ECO:0000256" key="1">
    <source>
        <dbReference type="ARBA" id="ARBA00004141"/>
    </source>
</evidence>
<gene>
    <name evidence="5" type="ORF">I316_01726</name>
</gene>
<feature type="region of interest" description="Disordered" evidence="3">
    <location>
        <begin position="1"/>
        <end position="89"/>
    </location>
</feature>
<proteinExistence type="inferred from homology"/>
<comment type="similarity">
    <text evidence="2">Belongs to the major facilitator superfamily. Monocarboxylate porter (TC 2.A.1.13) family.</text>
</comment>
<feature type="transmembrane region" description="Helical" evidence="4">
    <location>
        <begin position="227"/>
        <end position="248"/>
    </location>
</feature>
<sequence length="502" mass="53123">MSRIPTPSLLSRSDVKQDRSPATAAGARAHDQLSLQDQAHDQYPDPRPEAEMARDESENEEGEQHPVRHEFQLDEESSPRQASGAGTGAGVGVGVGALPRVDGGWGAWTYLAAATGLETLVWGFANSYGVFLENYDALYPQSRSLLPVVGTIAVLYLTSHPRQRTGVMWAGLITMFAGFIGAAFANSAAMLIFTQGVLYGLGGTMLYCPTTAYMFEWWFRRRGLATGIMFAGTGAGGLIMPLISSALLDKYGKRTTLLAIGIGYTILLGLLIPFIRPRLPSAPSIASRRPQVDWSFMRHAAFWLLWSGVLFQGLGAFMPGTYLPSYASALSLSPTISTLSISLMNLARVPGQVILGYLSDKLSPRFLIIGMAVASAVSVFAGWGAATNSGGLVGFSLAFGGFAGSYTALFPRRKLTPVANILLWTSDDDPHLPAILYALFSLARGIGSIASGPLSSALMSNAHMVGAKGGYGIGGFGALIVWTGVGMALSGIGAGYKGFKVE</sequence>
<evidence type="ECO:0000256" key="4">
    <source>
        <dbReference type="SAM" id="Phobius"/>
    </source>
</evidence>
<dbReference type="Pfam" id="PF07690">
    <property type="entry name" value="MFS_1"/>
    <property type="match status" value="1"/>
</dbReference>
<feature type="transmembrane region" description="Helical" evidence="4">
    <location>
        <begin position="197"/>
        <end position="215"/>
    </location>
</feature>
<reference evidence="5 6" key="1">
    <citation type="submission" date="2013-07" db="EMBL/GenBank/DDBJ databases">
        <title>The Genome Sequence of Cryptococcus heveanensis BCC8398.</title>
        <authorList>
            <consortium name="The Broad Institute Genome Sequencing Platform"/>
            <person name="Cuomo C."/>
            <person name="Litvintseva A."/>
            <person name="Chen Y."/>
            <person name="Heitman J."/>
            <person name="Sun S."/>
            <person name="Springer D."/>
            <person name="Dromer F."/>
            <person name="Young S.K."/>
            <person name="Zeng Q."/>
            <person name="Gargeya S."/>
            <person name="Fitzgerald M."/>
            <person name="Abouelleil A."/>
            <person name="Alvarado L."/>
            <person name="Berlin A.M."/>
            <person name="Chapman S.B."/>
            <person name="Dewar J."/>
            <person name="Goldberg J."/>
            <person name="Griggs A."/>
            <person name="Gujja S."/>
            <person name="Hansen M."/>
            <person name="Howarth C."/>
            <person name="Imamovic A."/>
            <person name="Larimer J."/>
            <person name="McCowan C."/>
            <person name="Murphy C."/>
            <person name="Pearson M."/>
            <person name="Priest M."/>
            <person name="Roberts A."/>
            <person name="Saif S."/>
            <person name="Shea T."/>
            <person name="Sykes S."/>
            <person name="Wortman J."/>
            <person name="Nusbaum C."/>
            <person name="Birren B."/>
        </authorList>
    </citation>
    <scope>NUCLEOTIDE SEQUENCE [LARGE SCALE GENOMIC DNA]</scope>
    <source>
        <strain evidence="5 6">BCC8398</strain>
    </source>
</reference>
<keyword evidence="4" id="KW-0472">Membrane</keyword>
<feature type="transmembrane region" description="Helical" evidence="4">
    <location>
        <begin position="471"/>
        <end position="496"/>
    </location>
</feature>
<keyword evidence="6" id="KW-1185">Reference proteome</keyword>
<keyword evidence="4" id="KW-1133">Transmembrane helix</keyword>
<evidence type="ECO:0000256" key="3">
    <source>
        <dbReference type="SAM" id="MobiDB-lite"/>
    </source>
</evidence>
<dbReference type="GO" id="GO:0022857">
    <property type="term" value="F:transmembrane transporter activity"/>
    <property type="evidence" value="ECO:0007669"/>
    <property type="project" value="InterPro"/>
</dbReference>
<dbReference type="GO" id="GO:0016020">
    <property type="term" value="C:membrane"/>
    <property type="evidence" value="ECO:0007669"/>
    <property type="project" value="UniProtKB-SubCell"/>
</dbReference>
<reference evidence="6" key="2">
    <citation type="submission" date="2013-12" db="EMBL/GenBank/DDBJ databases">
        <title>Evolution of pathogenesis and genome organization in the Tremellales.</title>
        <authorList>
            <person name="Cuomo C."/>
            <person name="Litvintseva A."/>
            <person name="Heitman J."/>
            <person name="Chen Y."/>
            <person name="Sun S."/>
            <person name="Springer D."/>
            <person name="Dromer F."/>
            <person name="Young S."/>
            <person name="Zeng Q."/>
            <person name="Chapman S."/>
            <person name="Gujja S."/>
            <person name="Saif S."/>
            <person name="Birren B."/>
        </authorList>
    </citation>
    <scope>NUCLEOTIDE SEQUENCE [LARGE SCALE GENOMIC DNA]</scope>
    <source>
        <strain evidence="6">BCC8398</strain>
    </source>
</reference>
<dbReference type="SUPFAM" id="SSF103473">
    <property type="entry name" value="MFS general substrate transporter"/>
    <property type="match status" value="1"/>
</dbReference>
<feature type="transmembrane region" description="Helical" evidence="4">
    <location>
        <begin position="432"/>
        <end position="451"/>
    </location>
</feature>
<accession>A0A1B9GZP8</accession>
<feature type="transmembrane region" description="Helical" evidence="4">
    <location>
        <begin position="169"/>
        <end position="191"/>
    </location>
</feature>